<gene>
    <name evidence="1" type="ORF">PVAG01_04892</name>
</gene>
<proteinExistence type="predicted"/>
<organism evidence="1 2">
    <name type="scientific">Phlyctema vagabunda</name>
    <dbReference type="NCBI Taxonomy" id="108571"/>
    <lineage>
        <taxon>Eukaryota</taxon>
        <taxon>Fungi</taxon>
        <taxon>Dikarya</taxon>
        <taxon>Ascomycota</taxon>
        <taxon>Pezizomycotina</taxon>
        <taxon>Leotiomycetes</taxon>
        <taxon>Helotiales</taxon>
        <taxon>Dermateaceae</taxon>
        <taxon>Phlyctema</taxon>
    </lineage>
</organism>
<reference evidence="1 2" key="1">
    <citation type="submission" date="2024-06" db="EMBL/GenBank/DDBJ databases">
        <title>Complete genome of Phlyctema vagabunda strain 19-DSS-EL-015.</title>
        <authorList>
            <person name="Fiorenzani C."/>
        </authorList>
    </citation>
    <scope>NUCLEOTIDE SEQUENCE [LARGE SCALE GENOMIC DNA]</scope>
    <source>
        <strain evidence="1 2">19-DSS-EL-015</strain>
    </source>
</reference>
<sequence length="41" mass="4817">MLHQSRLLLRKTYMRYAELPPTTNLLLHLRPTQAEHVLSSS</sequence>
<keyword evidence="2" id="KW-1185">Reference proteome</keyword>
<comment type="caution">
    <text evidence="1">The sequence shown here is derived from an EMBL/GenBank/DDBJ whole genome shotgun (WGS) entry which is preliminary data.</text>
</comment>
<dbReference type="Proteomes" id="UP001629113">
    <property type="component" value="Unassembled WGS sequence"/>
</dbReference>
<evidence type="ECO:0000313" key="1">
    <source>
        <dbReference type="EMBL" id="KAL3423145.1"/>
    </source>
</evidence>
<evidence type="ECO:0000313" key="2">
    <source>
        <dbReference type="Proteomes" id="UP001629113"/>
    </source>
</evidence>
<dbReference type="EMBL" id="JBFCZG010000004">
    <property type="protein sequence ID" value="KAL3423145.1"/>
    <property type="molecule type" value="Genomic_DNA"/>
</dbReference>
<accession>A0ABR4PIM2</accession>
<name>A0ABR4PIM2_9HELO</name>
<protein>
    <submittedName>
        <fullName evidence="1">Uncharacterized protein</fullName>
    </submittedName>
</protein>